<dbReference type="EMBL" id="KZ678383">
    <property type="protein sequence ID" value="PSS00579.1"/>
    <property type="molecule type" value="Genomic_DNA"/>
</dbReference>
<keyword evidence="1" id="KW-0732">Signal</keyword>
<proteinExistence type="predicted"/>
<keyword evidence="3" id="KW-1185">Reference proteome</keyword>
<dbReference type="InParanoid" id="A0A2T3AJ31"/>
<protein>
    <recommendedName>
        <fullName evidence="4">Secreted protein</fullName>
    </recommendedName>
</protein>
<evidence type="ECO:0000313" key="2">
    <source>
        <dbReference type="EMBL" id="PSS00579.1"/>
    </source>
</evidence>
<reference evidence="2 3" key="1">
    <citation type="journal article" date="2018" name="Mycol. Prog.">
        <title>Coniella lustricola, a new species from submerged detritus.</title>
        <authorList>
            <person name="Raudabaugh D.B."/>
            <person name="Iturriaga T."/>
            <person name="Carver A."/>
            <person name="Mondo S."/>
            <person name="Pangilinan J."/>
            <person name="Lipzen A."/>
            <person name="He G."/>
            <person name="Amirebrahimi M."/>
            <person name="Grigoriev I.V."/>
            <person name="Miller A.N."/>
        </authorList>
    </citation>
    <scope>NUCLEOTIDE SEQUENCE [LARGE SCALE GENOMIC DNA]</scope>
    <source>
        <strain evidence="2 3">B22-T-1</strain>
    </source>
</reference>
<dbReference type="AlphaFoldDB" id="A0A2T3AJ31"/>
<dbReference type="Proteomes" id="UP000241462">
    <property type="component" value="Unassembled WGS sequence"/>
</dbReference>
<evidence type="ECO:0008006" key="4">
    <source>
        <dbReference type="Google" id="ProtNLM"/>
    </source>
</evidence>
<feature type="signal peptide" evidence="1">
    <location>
        <begin position="1"/>
        <end position="24"/>
    </location>
</feature>
<feature type="chain" id="PRO_5015439402" description="Secreted protein" evidence="1">
    <location>
        <begin position="25"/>
        <end position="76"/>
    </location>
</feature>
<sequence length="76" mass="8679">MRLTVVRAGLFSALLFLVLPMSRTNNFFVVRLAGRNADGEKHKTCARQCMVFLILLSFRVRWERRSNGVVVLAVAR</sequence>
<evidence type="ECO:0000313" key="3">
    <source>
        <dbReference type="Proteomes" id="UP000241462"/>
    </source>
</evidence>
<evidence type="ECO:0000256" key="1">
    <source>
        <dbReference type="SAM" id="SignalP"/>
    </source>
</evidence>
<name>A0A2T3AJ31_9PEZI</name>
<organism evidence="2 3">
    <name type="scientific">Coniella lustricola</name>
    <dbReference type="NCBI Taxonomy" id="2025994"/>
    <lineage>
        <taxon>Eukaryota</taxon>
        <taxon>Fungi</taxon>
        <taxon>Dikarya</taxon>
        <taxon>Ascomycota</taxon>
        <taxon>Pezizomycotina</taxon>
        <taxon>Sordariomycetes</taxon>
        <taxon>Sordariomycetidae</taxon>
        <taxon>Diaporthales</taxon>
        <taxon>Schizoparmaceae</taxon>
        <taxon>Coniella</taxon>
    </lineage>
</organism>
<accession>A0A2T3AJ31</accession>
<gene>
    <name evidence="2" type="ORF">BD289DRAFT_423939</name>
</gene>